<dbReference type="PROSITE" id="PS50043">
    <property type="entry name" value="HTH_LUXR_2"/>
    <property type="match status" value="1"/>
</dbReference>
<evidence type="ECO:0000313" key="6">
    <source>
        <dbReference type="Proteomes" id="UP000730482"/>
    </source>
</evidence>
<evidence type="ECO:0000313" key="5">
    <source>
        <dbReference type="EMBL" id="MBS2545244.1"/>
    </source>
</evidence>
<sequence>MEGVRVGVVAADGITRSGAEALLWAQPGISVVPPGGDGAASVAVLLLVADVFDESVVSLARGALSGVPKGRAGIVAVVGRMAPGALPSLVDLGVGALLWRRQATGESVARAVRAVDRGAGALMPPEVVRDLLDYINTLRNGGPPGRGAAVDRPVCQPALSAREADVLRLLADGLDTAQAATALAYSDRTIKNILHELTIRMRLRNRTHAVAYALREGLI</sequence>
<dbReference type="Proteomes" id="UP000730482">
    <property type="component" value="Unassembled WGS sequence"/>
</dbReference>
<protein>
    <submittedName>
        <fullName evidence="5">Response regulator transcription factor</fullName>
    </submittedName>
</protein>
<reference evidence="5 6" key="1">
    <citation type="submission" date="2020-02" db="EMBL/GenBank/DDBJ databases">
        <title>Acidophilic actinobacteria isolated from forest soil.</title>
        <authorList>
            <person name="Golinska P."/>
        </authorList>
    </citation>
    <scope>NUCLEOTIDE SEQUENCE [LARGE SCALE GENOMIC DNA]</scope>
    <source>
        <strain evidence="5 6">NL8</strain>
    </source>
</reference>
<dbReference type="SMART" id="SM00421">
    <property type="entry name" value="HTH_LUXR"/>
    <property type="match status" value="1"/>
</dbReference>
<gene>
    <name evidence="5" type="ORF">KGQ19_00030</name>
</gene>
<evidence type="ECO:0000256" key="1">
    <source>
        <dbReference type="ARBA" id="ARBA00023015"/>
    </source>
</evidence>
<dbReference type="CDD" id="cd06170">
    <property type="entry name" value="LuxR_C_like"/>
    <property type="match status" value="1"/>
</dbReference>
<dbReference type="Pfam" id="PF00196">
    <property type="entry name" value="GerE"/>
    <property type="match status" value="1"/>
</dbReference>
<keyword evidence="6" id="KW-1185">Reference proteome</keyword>
<evidence type="ECO:0000256" key="2">
    <source>
        <dbReference type="ARBA" id="ARBA00023125"/>
    </source>
</evidence>
<dbReference type="SUPFAM" id="SSF46894">
    <property type="entry name" value="C-terminal effector domain of the bipartite response regulators"/>
    <property type="match status" value="1"/>
</dbReference>
<name>A0ABS5KGC0_9ACTN</name>
<accession>A0ABS5KGC0</accession>
<dbReference type="PANTHER" id="PTHR44688:SF16">
    <property type="entry name" value="DNA-BINDING TRANSCRIPTIONAL ACTIVATOR DEVR_DOSR"/>
    <property type="match status" value="1"/>
</dbReference>
<dbReference type="EMBL" id="JAAFYZ010000001">
    <property type="protein sequence ID" value="MBS2545244.1"/>
    <property type="molecule type" value="Genomic_DNA"/>
</dbReference>
<comment type="caution">
    <text evidence="5">The sequence shown here is derived from an EMBL/GenBank/DDBJ whole genome shotgun (WGS) entry which is preliminary data.</text>
</comment>
<dbReference type="RefSeq" id="WP_212006917.1">
    <property type="nucleotide sequence ID" value="NZ_JAAFYZ010000001.1"/>
</dbReference>
<dbReference type="InterPro" id="IPR000792">
    <property type="entry name" value="Tscrpt_reg_LuxR_C"/>
</dbReference>
<keyword evidence="3" id="KW-0804">Transcription</keyword>
<dbReference type="PANTHER" id="PTHR44688">
    <property type="entry name" value="DNA-BINDING TRANSCRIPTIONAL ACTIVATOR DEVR_DOSR"/>
    <property type="match status" value="1"/>
</dbReference>
<dbReference type="InterPro" id="IPR016032">
    <property type="entry name" value="Sig_transdc_resp-reg_C-effctor"/>
</dbReference>
<evidence type="ECO:0000256" key="3">
    <source>
        <dbReference type="ARBA" id="ARBA00023163"/>
    </source>
</evidence>
<dbReference type="Gene3D" id="3.40.50.2300">
    <property type="match status" value="1"/>
</dbReference>
<feature type="domain" description="HTH luxR-type" evidence="4">
    <location>
        <begin position="152"/>
        <end position="217"/>
    </location>
</feature>
<proteinExistence type="predicted"/>
<keyword evidence="2" id="KW-0238">DNA-binding</keyword>
<keyword evidence="1" id="KW-0805">Transcription regulation</keyword>
<organism evidence="5 6">
    <name type="scientific">Catenulispora pinistramenti</name>
    <dbReference type="NCBI Taxonomy" id="2705254"/>
    <lineage>
        <taxon>Bacteria</taxon>
        <taxon>Bacillati</taxon>
        <taxon>Actinomycetota</taxon>
        <taxon>Actinomycetes</taxon>
        <taxon>Catenulisporales</taxon>
        <taxon>Catenulisporaceae</taxon>
        <taxon>Catenulispora</taxon>
    </lineage>
</organism>
<evidence type="ECO:0000259" key="4">
    <source>
        <dbReference type="PROSITE" id="PS50043"/>
    </source>
</evidence>